<gene>
    <name evidence="2" type="ORF">CWB99_14305</name>
</gene>
<evidence type="ECO:0000313" key="3">
    <source>
        <dbReference type="Proteomes" id="UP000310249"/>
    </source>
</evidence>
<dbReference type="Pfam" id="PF00228">
    <property type="entry name" value="Bowman-Birk_leg"/>
    <property type="match status" value="1"/>
</dbReference>
<protein>
    <recommendedName>
        <fullName evidence="1">Bowman-Birk serine protease inhibitors family domain-containing protein</fullName>
    </recommendedName>
</protein>
<dbReference type="AlphaFoldDB" id="A0A5S3WM44"/>
<dbReference type="GO" id="GO:0005576">
    <property type="term" value="C:extracellular region"/>
    <property type="evidence" value="ECO:0007669"/>
    <property type="project" value="InterPro"/>
</dbReference>
<comment type="caution">
    <text evidence="2">The sequence shown here is derived from an EMBL/GenBank/DDBJ whole genome shotgun (WGS) entry which is preliminary data.</text>
</comment>
<dbReference type="GO" id="GO:0004867">
    <property type="term" value="F:serine-type endopeptidase inhibitor activity"/>
    <property type="evidence" value="ECO:0007669"/>
    <property type="project" value="InterPro"/>
</dbReference>
<dbReference type="EMBL" id="PNCI01000031">
    <property type="protein sequence ID" value="TMP27647.1"/>
    <property type="molecule type" value="Genomic_DNA"/>
</dbReference>
<reference evidence="2 3" key="1">
    <citation type="submission" date="2018-01" db="EMBL/GenBank/DDBJ databases">
        <authorList>
            <person name="Paulsen S."/>
            <person name="Gram L.K."/>
        </authorList>
    </citation>
    <scope>NUCLEOTIDE SEQUENCE [LARGE SCALE GENOMIC DNA]</scope>
    <source>
        <strain evidence="2 3">S2676</strain>
    </source>
</reference>
<evidence type="ECO:0000259" key="1">
    <source>
        <dbReference type="Pfam" id="PF00228"/>
    </source>
</evidence>
<accession>A0A5S3WM44</accession>
<name>A0A5S3WM44_9GAMM</name>
<feature type="domain" description="Bowman-Birk serine protease inhibitors family" evidence="1">
    <location>
        <begin position="7"/>
        <end position="23"/>
    </location>
</feature>
<organism evidence="2 3">
    <name type="scientific">Pseudoalteromonas rubra</name>
    <dbReference type="NCBI Taxonomy" id="43658"/>
    <lineage>
        <taxon>Bacteria</taxon>
        <taxon>Pseudomonadati</taxon>
        <taxon>Pseudomonadota</taxon>
        <taxon>Gammaproteobacteria</taxon>
        <taxon>Alteromonadales</taxon>
        <taxon>Pseudoalteromonadaceae</taxon>
        <taxon>Pseudoalteromonas</taxon>
    </lineage>
</organism>
<proteinExistence type="predicted"/>
<dbReference type="Proteomes" id="UP000310249">
    <property type="component" value="Unassembled WGS sequence"/>
</dbReference>
<evidence type="ECO:0000313" key="2">
    <source>
        <dbReference type="EMBL" id="TMP27647.1"/>
    </source>
</evidence>
<reference evidence="3" key="2">
    <citation type="submission" date="2019-06" db="EMBL/GenBank/DDBJ databases">
        <title>Co-occurence of chitin degradation, pigmentation and bioactivity in marine Pseudoalteromonas.</title>
        <authorList>
            <person name="Sonnenschein E.C."/>
            <person name="Bech P.K."/>
        </authorList>
    </citation>
    <scope>NUCLEOTIDE SEQUENCE [LARGE SCALE GENOMIC DNA]</scope>
    <source>
        <strain evidence="3">S2676</strain>
    </source>
</reference>
<dbReference type="InterPro" id="IPR000877">
    <property type="entry name" value="Prot_inh_BBI"/>
</dbReference>
<sequence length="33" mass="3715">MRISIHCNVASSSNPPQRRCSDFIANTAIKIRQ</sequence>